<reference evidence="2 3" key="1">
    <citation type="submission" date="2019-07" db="EMBL/GenBank/DDBJ databases">
        <title>Complete genome of Crassaminicella thermophila SY095.</title>
        <authorList>
            <person name="Li X."/>
        </authorList>
    </citation>
    <scope>NUCLEOTIDE SEQUENCE [LARGE SCALE GENOMIC DNA]</scope>
    <source>
        <strain evidence="2 3">SY095</strain>
    </source>
</reference>
<sequence length="318" mass="38026">MQRDFRYLRDKYGEAGARDIFESICVELYQHKYQDAHSIKVSRGDGGIDIYIGNFEETIEVYQCKYFLDGIGDSQKSQIRESFKTAVNSDQYKVNNWYLCIPNILTIDETKWWWNWKTKMETEYRVKIILRDGSYLLSELKKHNLYSYNFDDELSILLEQIREYLGETKKYYEEEIYELDDIDEIDYTDCMFIKKLESAKIHEHDNCQREFFNAEIVKASIESKDNKDDIKMFRNLGKKIHSVWNTQYIRYTDTESGINLLANVYERIEDLDSTTLKAREDISLLAKKGILHQLANDCKVGWVKNYIERLEEYIKEKE</sequence>
<gene>
    <name evidence="2" type="ORF">FQB35_08085</name>
</gene>
<accession>A0A5C0SGI6</accession>
<feature type="domain" description="ABC-three component systems C-terminal" evidence="1">
    <location>
        <begin position="185"/>
        <end position="299"/>
    </location>
</feature>
<evidence type="ECO:0000313" key="2">
    <source>
        <dbReference type="EMBL" id="QEK12338.1"/>
    </source>
</evidence>
<dbReference type="KEGG" id="crs:FQB35_08085"/>
<keyword evidence="3" id="KW-1185">Reference proteome</keyword>
<evidence type="ECO:0000313" key="3">
    <source>
        <dbReference type="Proteomes" id="UP000324646"/>
    </source>
</evidence>
<evidence type="ECO:0000259" key="1">
    <source>
        <dbReference type="Pfam" id="PF20284"/>
    </source>
</evidence>
<dbReference type="EMBL" id="CP042243">
    <property type="protein sequence ID" value="QEK12338.1"/>
    <property type="molecule type" value="Genomic_DNA"/>
</dbReference>
<proteinExistence type="predicted"/>
<dbReference type="RefSeq" id="WP_148809493.1">
    <property type="nucleotide sequence ID" value="NZ_CP042243.1"/>
</dbReference>
<name>A0A5C0SGI6_CRATE</name>
<dbReference type="AlphaFoldDB" id="A0A5C0SGI6"/>
<dbReference type="Proteomes" id="UP000324646">
    <property type="component" value="Chromosome"/>
</dbReference>
<dbReference type="InterPro" id="IPR046912">
    <property type="entry name" value="ABC-3C_CTD8"/>
</dbReference>
<dbReference type="OrthoDB" id="2664119at2"/>
<protein>
    <recommendedName>
        <fullName evidence="1">ABC-three component systems C-terminal domain-containing protein</fullName>
    </recommendedName>
</protein>
<organism evidence="2 3">
    <name type="scientific">Crassaminicella thermophila</name>
    <dbReference type="NCBI Taxonomy" id="2599308"/>
    <lineage>
        <taxon>Bacteria</taxon>
        <taxon>Bacillati</taxon>
        <taxon>Bacillota</taxon>
        <taxon>Clostridia</taxon>
        <taxon>Eubacteriales</taxon>
        <taxon>Clostridiaceae</taxon>
        <taxon>Crassaminicella</taxon>
    </lineage>
</organism>
<dbReference type="Pfam" id="PF20284">
    <property type="entry name" value="CTD8"/>
    <property type="match status" value="1"/>
</dbReference>